<dbReference type="SUPFAM" id="SSF54001">
    <property type="entry name" value="Cysteine proteinases"/>
    <property type="match status" value="1"/>
</dbReference>
<feature type="region of interest" description="Disordered" evidence="1">
    <location>
        <begin position="1"/>
        <end position="70"/>
    </location>
</feature>
<name>A0A5N6MBX7_9ASTR</name>
<evidence type="ECO:0000256" key="1">
    <source>
        <dbReference type="SAM" id="MobiDB-lite"/>
    </source>
</evidence>
<feature type="compositionally biased region" description="Polar residues" evidence="1">
    <location>
        <begin position="13"/>
        <end position="26"/>
    </location>
</feature>
<gene>
    <name evidence="2" type="ORF">E3N88_33404</name>
</gene>
<dbReference type="InterPro" id="IPR038765">
    <property type="entry name" value="Papain-like_cys_pep_sf"/>
</dbReference>
<evidence type="ECO:0008006" key="4">
    <source>
        <dbReference type="Google" id="ProtNLM"/>
    </source>
</evidence>
<evidence type="ECO:0000313" key="3">
    <source>
        <dbReference type="Proteomes" id="UP000326396"/>
    </source>
</evidence>
<sequence>MDNERNKEVVSDEYNSQPVKKTSSWVFQKWRRPSKNVGSSTSSGHEPPPQPDQMAYTHANQPTGFVPNRRSVHQQSVRKWAILDDESENWSKNVEEFFVNGDSPFCYSGVFNTPLQLDRRFWGTLLGYTCNGYLTPEHIEGWVGRMMQWRRRQQQNEASMRWSILPPRFFDYLVDGNTKNTVNFANGKSIPYPSFFDVDYVYFPFCVEPQEWLLVQLNLQTMNLVLYCSEIFSNEKYRRSVHPKLLKISVYFAALLVNIKYFKKTGAPERVMGFEVNEDHVQSYNDLIGNRGVHVCMLMEFLVTGKPMNVTGDFQNWCVAYRRYMADQMYFWRCLPRPGDV</sequence>
<dbReference type="OrthoDB" id="1642728at2759"/>
<reference evidence="2 3" key="1">
    <citation type="submission" date="2019-05" db="EMBL/GenBank/DDBJ databases">
        <title>Mikania micrantha, genome provides insights into the molecular mechanism of rapid growth.</title>
        <authorList>
            <person name="Liu B."/>
        </authorList>
    </citation>
    <scope>NUCLEOTIDE SEQUENCE [LARGE SCALE GENOMIC DNA]</scope>
    <source>
        <strain evidence="2">NLD-2019</strain>
        <tissue evidence="2">Leaf</tissue>
    </source>
</reference>
<dbReference type="AlphaFoldDB" id="A0A5N6MBX7"/>
<dbReference type="EMBL" id="SZYD01000016">
    <property type="protein sequence ID" value="KAD3337883.1"/>
    <property type="molecule type" value="Genomic_DNA"/>
</dbReference>
<organism evidence="2 3">
    <name type="scientific">Mikania micrantha</name>
    <name type="common">bitter vine</name>
    <dbReference type="NCBI Taxonomy" id="192012"/>
    <lineage>
        <taxon>Eukaryota</taxon>
        <taxon>Viridiplantae</taxon>
        <taxon>Streptophyta</taxon>
        <taxon>Embryophyta</taxon>
        <taxon>Tracheophyta</taxon>
        <taxon>Spermatophyta</taxon>
        <taxon>Magnoliopsida</taxon>
        <taxon>eudicotyledons</taxon>
        <taxon>Gunneridae</taxon>
        <taxon>Pentapetalae</taxon>
        <taxon>asterids</taxon>
        <taxon>campanulids</taxon>
        <taxon>Asterales</taxon>
        <taxon>Asteraceae</taxon>
        <taxon>Asteroideae</taxon>
        <taxon>Heliantheae alliance</taxon>
        <taxon>Eupatorieae</taxon>
        <taxon>Mikania</taxon>
    </lineage>
</organism>
<protein>
    <recommendedName>
        <fullName evidence="4">Ubiquitin-like protease family profile domain-containing protein</fullName>
    </recommendedName>
</protein>
<dbReference type="Gene3D" id="3.40.395.10">
    <property type="entry name" value="Adenoviral Proteinase, Chain A"/>
    <property type="match status" value="1"/>
</dbReference>
<feature type="compositionally biased region" description="Basic and acidic residues" evidence="1">
    <location>
        <begin position="1"/>
        <end position="10"/>
    </location>
</feature>
<evidence type="ECO:0000313" key="2">
    <source>
        <dbReference type="EMBL" id="KAD3337883.1"/>
    </source>
</evidence>
<accession>A0A5N6MBX7</accession>
<keyword evidence="3" id="KW-1185">Reference proteome</keyword>
<proteinExistence type="predicted"/>
<comment type="caution">
    <text evidence="2">The sequence shown here is derived from an EMBL/GenBank/DDBJ whole genome shotgun (WGS) entry which is preliminary data.</text>
</comment>
<dbReference type="Proteomes" id="UP000326396">
    <property type="component" value="Linkage Group LG6"/>
</dbReference>